<dbReference type="InterPro" id="IPR001309">
    <property type="entry name" value="Pept_C14_p20"/>
</dbReference>
<dbReference type="Pfam" id="PF00656">
    <property type="entry name" value="Peptidase_C14"/>
    <property type="match status" value="1"/>
</dbReference>
<dbReference type="InterPro" id="IPR029030">
    <property type="entry name" value="Caspase-like_dom_sf"/>
</dbReference>
<keyword evidence="1" id="KW-0732">Signal</keyword>
<dbReference type="InterPro" id="IPR016187">
    <property type="entry name" value="CTDL_fold"/>
</dbReference>
<protein>
    <submittedName>
        <fullName evidence="3">Formylglycine-generating enzyme, required for sulfatase activity, contains SUMF1/FGE domain</fullName>
    </submittedName>
</protein>
<dbReference type="SUPFAM" id="SSF56436">
    <property type="entry name" value="C-type lectin-like"/>
    <property type="match status" value="1"/>
</dbReference>
<dbReference type="InterPro" id="IPR005532">
    <property type="entry name" value="SUMF_dom"/>
</dbReference>
<dbReference type="InterPro" id="IPR011600">
    <property type="entry name" value="Pept_C14_caspase"/>
</dbReference>
<dbReference type="PANTHER" id="PTHR23150:SF19">
    <property type="entry name" value="FORMYLGLYCINE-GENERATING ENZYME"/>
    <property type="match status" value="1"/>
</dbReference>
<dbReference type="SUPFAM" id="SSF52129">
    <property type="entry name" value="Caspase-like"/>
    <property type="match status" value="1"/>
</dbReference>
<sequence>MKLVLSLLLWLTMVMPIQAQDKTLKVTTLPSGTERRAAVIIANQNYRFNPLDLSKTYNDADDMKAALERLGFKVLVFSRDLSRSALNRELLQLETTLRGYDVAFFYYSGHGGSYGQENFLLPTDIEPLSDARDVQTFGISLNRVYEAFTKAQVKTGIVVSDACRGFGMGKSTLAPGMVIPANNPAGTFTLFATRQGDIAKENLQGRNSYFTQELLKHLETPNLTLNQIYYRTRQGVKAATAHFPRPQEPGIANELDDEFVLIQKIDDTPPPPGPKTRQYLDLPFAQMVYIPGGTFQMGDTRREGDKDEKPVHTVTVSSFLMGKYEVTQRQWEAVMGNNPSYFKDCPDCPVEQVSWDDVQAFLQQLNARTGGTYRLPTEAEWEYAAGGGSGTRTRFGNGRDVLDPAEANFDAREAYKETYSVVGEWRRKVVPVGSFRANALGLHDMTGNVYEWCADWYADYSHRSQHNPTGPAATKRGRVLRGGCWLSNPQFRGPVRNFGTPSTRNSYSGFRVVSEAQ</sequence>
<dbReference type="PANTHER" id="PTHR23150">
    <property type="entry name" value="SULFATASE MODIFYING FACTOR 1, 2"/>
    <property type="match status" value="1"/>
</dbReference>
<dbReference type="EMBL" id="OCNH01000005">
    <property type="protein sequence ID" value="SOD96428.1"/>
    <property type="molecule type" value="Genomic_DNA"/>
</dbReference>
<organism evidence="3 4">
    <name type="scientific">Spirosoma fluviale</name>
    <dbReference type="NCBI Taxonomy" id="1597977"/>
    <lineage>
        <taxon>Bacteria</taxon>
        <taxon>Pseudomonadati</taxon>
        <taxon>Bacteroidota</taxon>
        <taxon>Cytophagia</taxon>
        <taxon>Cytophagales</taxon>
        <taxon>Cytophagaceae</taxon>
        <taxon>Spirosoma</taxon>
    </lineage>
</organism>
<dbReference type="InterPro" id="IPR051043">
    <property type="entry name" value="Sulfatase_Mod_Factor_Kinase"/>
</dbReference>
<dbReference type="AlphaFoldDB" id="A0A286GLN8"/>
<evidence type="ECO:0000313" key="4">
    <source>
        <dbReference type="Proteomes" id="UP000219452"/>
    </source>
</evidence>
<dbReference type="GO" id="GO:0004197">
    <property type="term" value="F:cysteine-type endopeptidase activity"/>
    <property type="evidence" value="ECO:0007669"/>
    <property type="project" value="InterPro"/>
</dbReference>
<dbReference type="GO" id="GO:0120147">
    <property type="term" value="F:formylglycine-generating oxidase activity"/>
    <property type="evidence" value="ECO:0007669"/>
    <property type="project" value="TreeGrafter"/>
</dbReference>
<gene>
    <name evidence="3" type="ORF">SAMN06269250_5304</name>
</gene>
<dbReference type="Gene3D" id="3.40.50.1460">
    <property type="match status" value="1"/>
</dbReference>
<dbReference type="PROSITE" id="PS50208">
    <property type="entry name" value="CASPASE_P20"/>
    <property type="match status" value="1"/>
</dbReference>
<reference evidence="4" key="1">
    <citation type="submission" date="2017-09" db="EMBL/GenBank/DDBJ databases">
        <authorList>
            <person name="Varghese N."/>
            <person name="Submissions S."/>
        </authorList>
    </citation>
    <scope>NUCLEOTIDE SEQUENCE [LARGE SCALE GENOMIC DNA]</scope>
    <source>
        <strain evidence="4">DSM 29961</strain>
    </source>
</reference>
<evidence type="ECO:0000313" key="3">
    <source>
        <dbReference type="EMBL" id="SOD96428.1"/>
    </source>
</evidence>
<feature type="chain" id="PRO_5013398295" evidence="1">
    <location>
        <begin position="20"/>
        <end position="517"/>
    </location>
</feature>
<dbReference type="Proteomes" id="UP000219452">
    <property type="component" value="Unassembled WGS sequence"/>
</dbReference>
<dbReference type="OrthoDB" id="1491336at2"/>
<evidence type="ECO:0000256" key="1">
    <source>
        <dbReference type="SAM" id="SignalP"/>
    </source>
</evidence>
<feature type="signal peptide" evidence="1">
    <location>
        <begin position="1"/>
        <end position="19"/>
    </location>
</feature>
<keyword evidence="4" id="KW-1185">Reference proteome</keyword>
<accession>A0A286GLN8</accession>
<dbReference type="GO" id="GO:0006508">
    <property type="term" value="P:proteolysis"/>
    <property type="evidence" value="ECO:0007669"/>
    <property type="project" value="InterPro"/>
</dbReference>
<dbReference type="Gene3D" id="3.90.1580.10">
    <property type="entry name" value="paralog of FGE (formylglycine-generating enzyme)"/>
    <property type="match status" value="1"/>
</dbReference>
<dbReference type="Pfam" id="PF03781">
    <property type="entry name" value="FGE-sulfatase"/>
    <property type="match status" value="1"/>
</dbReference>
<proteinExistence type="predicted"/>
<name>A0A286GLN8_9BACT</name>
<evidence type="ECO:0000259" key="2">
    <source>
        <dbReference type="PROSITE" id="PS50208"/>
    </source>
</evidence>
<feature type="domain" description="Caspase family p20" evidence="2">
    <location>
        <begin position="34"/>
        <end position="167"/>
    </location>
</feature>
<dbReference type="InterPro" id="IPR042095">
    <property type="entry name" value="SUMF_sf"/>
</dbReference>
<dbReference type="RefSeq" id="WP_097129909.1">
    <property type="nucleotide sequence ID" value="NZ_OCNH01000005.1"/>
</dbReference>